<reference evidence="3" key="1">
    <citation type="journal article" date="2019" name="Int. J. Syst. Evol. Microbiol.">
        <title>The Global Catalogue of Microorganisms (GCM) 10K type strain sequencing project: providing services to taxonomists for standard genome sequencing and annotation.</title>
        <authorList>
            <consortium name="The Broad Institute Genomics Platform"/>
            <consortium name="The Broad Institute Genome Sequencing Center for Infectious Disease"/>
            <person name="Wu L."/>
            <person name="Ma J."/>
        </authorList>
    </citation>
    <scope>NUCLEOTIDE SEQUENCE [LARGE SCALE GENOMIC DNA]</scope>
    <source>
        <strain evidence="3">JCM 16374</strain>
    </source>
</reference>
<dbReference type="InterPro" id="IPR003607">
    <property type="entry name" value="HD/PDEase_dom"/>
</dbReference>
<dbReference type="InterPro" id="IPR006674">
    <property type="entry name" value="HD_domain"/>
</dbReference>
<name>A0ABP6ECQ4_9ACTN</name>
<comment type="caution">
    <text evidence="2">The sequence shown here is derived from an EMBL/GenBank/DDBJ whole genome shotgun (WGS) entry which is preliminary data.</text>
</comment>
<dbReference type="Gene3D" id="1.10.3210.10">
    <property type="entry name" value="Hypothetical protein af1432"/>
    <property type="match status" value="1"/>
</dbReference>
<gene>
    <name evidence="2" type="ORF">GCM10009864_34750</name>
</gene>
<dbReference type="CDD" id="cd00077">
    <property type="entry name" value="HDc"/>
    <property type="match status" value="1"/>
</dbReference>
<proteinExistence type="predicted"/>
<evidence type="ECO:0000313" key="3">
    <source>
        <dbReference type="Proteomes" id="UP001500994"/>
    </source>
</evidence>
<keyword evidence="3" id="KW-1185">Reference proteome</keyword>
<organism evidence="2 3">
    <name type="scientific">Streptomyces lunalinharesii</name>
    <dbReference type="NCBI Taxonomy" id="333384"/>
    <lineage>
        <taxon>Bacteria</taxon>
        <taxon>Bacillati</taxon>
        <taxon>Actinomycetota</taxon>
        <taxon>Actinomycetes</taxon>
        <taxon>Kitasatosporales</taxon>
        <taxon>Streptomycetaceae</taxon>
        <taxon>Streptomyces</taxon>
    </lineage>
</organism>
<protein>
    <submittedName>
        <fullName evidence="2">HD domain-containing protein</fullName>
    </submittedName>
</protein>
<dbReference type="Proteomes" id="UP001500994">
    <property type="component" value="Unassembled WGS sequence"/>
</dbReference>
<dbReference type="PANTHER" id="PTHR35569">
    <property type="entry name" value="CYANAMIDE HYDRATASE DDI2-RELATED"/>
    <property type="match status" value="1"/>
</dbReference>
<dbReference type="Pfam" id="PF01966">
    <property type="entry name" value="HD"/>
    <property type="match status" value="1"/>
</dbReference>
<accession>A0ABP6ECQ4</accession>
<evidence type="ECO:0000313" key="2">
    <source>
        <dbReference type="EMBL" id="GAA2663581.1"/>
    </source>
</evidence>
<dbReference type="RefSeq" id="WP_344576556.1">
    <property type="nucleotide sequence ID" value="NZ_BAAARK010000009.1"/>
</dbReference>
<feature type="domain" description="HD" evidence="1">
    <location>
        <begin position="28"/>
        <end position="125"/>
    </location>
</feature>
<sequence length="210" mass="22800">MDFSLDLPTGPLAEAILATVRTSENPSVANHSLRSFFFAQLLAAHEGCLDDAAYDRDLLFAATVLHDLGTGDLATGKARFEVEGADLAASLLRQHQVPEADVDRVWEAIALHTSPGIAERRGLLSYLTREGVGIDFGRHAQIVSRWEQQIHAAYPRLAMVRSLVDAIVERAARSDAAAPRYALGGELLRERRADGVTSLERTAAACPWGE</sequence>
<evidence type="ECO:0000259" key="1">
    <source>
        <dbReference type="Pfam" id="PF01966"/>
    </source>
</evidence>
<dbReference type="SUPFAM" id="SSF109604">
    <property type="entry name" value="HD-domain/PDEase-like"/>
    <property type="match status" value="1"/>
</dbReference>
<dbReference type="EMBL" id="BAAARK010000009">
    <property type="protein sequence ID" value="GAA2663581.1"/>
    <property type="molecule type" value="Genomic_DNA"/>
</dbReference>
<dbReference type="PANTHER" id="PTHR35569:SF1">
    <property type="entry name" value="CYANAMIDE HYDRATASE DDI2-RELATED"/>
    <property type="match status" value="1"/>
</dbReference>